<dbReference type="Pfam" id="PF13566">
    <property type="entry name" value="DUF4130"/>
    <property type="match status" value="1"/>
</dbReference>
<proteinExistence type="predicted"/>
<feature type="region of interest" description="Disordered" evidence="1">
    <location>
        <begin position="261"/>
        <end position="283"/>
    </location>
</feature>
<evidence type="ECO:0000313" key="4">
    <source>
        <dbReference type="Proteomes" id="UP001176960"/>
    </source>
</evidence>
<feature type="domain" description="DUF4130" evidence="2">
    <location>
        <begin position="76"/>
        <end position="234"/>
    </location>
</feature>
<reference evidence="3" key="1">
    <citation type="submission" date="2023-03" db="EMBL/GenBank/DDBJ databases">
        <authorList>
            <person name="Cleenwerck I."/>
        </authorList>
    </citation>
    <scope>NUCLEOTIDE SEQUENCE</scope>
    <source>
        <strain evidence="3">LMG 32879</strain>
    </source>
</reference>
<evidence type="ECO:0000313" key="3">
    <source>
        <dbReference type="EMBL" id="CAI9121417.1"/>
    </source>
</evidence>
<protein>
    <submittedName>
        <fullName evidence="3">TIGR03915 family putative DNA repair protein</fullName>
    </submittedName>
</protein>
<name>A0AA35VBX6_9PROT</name>
<dbReference type="EMBL" id="CATKSH010000015">
    <property type="protein sequence ID" value="CAI9121417.1"/>
    <property type="molecule type" value="Genomic_DNA"/>
</dbReference>
<comment type="caution">
    <text evidence="3">The sequence shown here is derived from an EMBL/GenBank/DDBJ whole genome shotgun (WGS) entry which is preliminary data.</text>
</comment>
<dbReference type="RefSeq" id="WP_289842760.1">
    <property type="nucleotide sequence ID" value="NZ_CATKSH010000015.1"/>
</dbReference>
<keyword evidence="4" id="KW-1185">Reference proteome</keyword>
<accession>A0AA35VBX6</accession>
<dbReference type="Proteomes" id="UP001176960">
    <property type="component" value="Unassembled WGS sequence"/>
</dbReference>
<evidence type="ECO:0000259" key="2">
    <source>
        <dbReference type="Pfam" id="PF13566"/>
    </source>
</evidence>
<dbReference type="InterPro" id="IPR023875">
    <property type="entry name" value="DNA_repair_put"/>
</dbReference>
<feature type="compositionally biased region" description="Basic and acidic residues" evidence="1">
    <location>
        <begin position="269"/>
        <end position="283"/>
    </location>
</feature>
<sequence length="283" mass="33153">MRTVHLEAEDDFDGWRDAARALVTERVPAERVVWQVGERPTDLFSGERIAATHAKPFGVPRHFVSLARQAIRHSTPERFALLYALLLRVLENPHRLGDRADPRIHRIERLAHAVGHDIHKMQAFVRFRKVSDGDRERFVAWFEPEHHILRANARFFIKRFTNMRWSILTPRGSMHWDGESLSEGPPSQRRDAPHDDQVETVWKAYYAAIFNPARLMKKAMMKEMPRKYWQNMPETALIPALIAGAYEREQRMIEQARLTLPVFSPEQAPDERENERENGRRAQ</sequence>
<dbReference type="NCBIfam" id="TIGR03915">
    <property type="entry name" value="SAM_7_link_chp"/>
    <property type="match status" value="1"/>
</dbReference>
<evidence type="ECO:0000256" key="1">
    <source>
        <dbReference type="SAM" id="MobiDB-lite"/>
    </source>
</evidence>
<organism evidence="3 4">
    <name type="scientific">Brytella acorum</name>
    <dbReference type="NCBI Taxonomy" id="2959299"/>
    <lineage>
        <taxon>Bacteria</taxon>
        <taxon>Pseudomonadati</taxon>
        <taxon>Pseudomonadota</taxon>
        <taxon>Alphaproteobacteria</taxon>
        <taxon>Acetobacterales</taxon>
        <taxon>Acetobacteraceae</taxon>
        <taxon>Brytella</taxon>
    </lineage>
</organism>
<gene>
    <name evidence="3" type="ORF">LMG32879_002264</name>
</gene>
<dbReference type="InterPro" id="IPR025404">
    <property type="entry name" value="DUF4130"/>
</dbReference>
<dbReference type="AlphaFoldDB" id="A0AA35VBX6"/>